<dbReference type="SUPFAM" id="SSF52172">
    <property type="entry name" value="CheY-like"/>
    <property type="match status" value="1"/>
</dbReference>
<dbReference type="Pfam" id="PF00072">
    <property type="entry name" value="Response_reg"/>
    <property type="match status" value="1"/>
</dbReference>
<feature type="domain" description="Response regulatory" evidence="2">
    <location>
        <begin position="7"/>
        <end position="128"/>
    </location>
</feature>
<dbReference type="Gene3D" id="3.40.50.2300">
    <property type="match status" value="1"/>
</dbReference>
<gene>
    <name evidence="3" type="ORF">J7I42_16765</name>
</gene>
<comment type="caution">
    <text evidence="3">The sequence shown here is derived from an EMBL/GenBank/DDBJ whole genome shotgun (WGS) entry which is preliminary data.</text>
</comment>
<name>A0ABS3YVT0_9BACT</name>
<feature type="modified residue" description="4-aspartylphosphate" evidence="1">
    <location>
        <position position="61"/>
    </location>
</feature>
<dbReference type="SMART" id="SM00448">
    <property type="entry name" value="REC"/>
    <property type="match status" value="1"/>
</dbReference>
<evidence type="ECO:0000313" key="4">
    <source>
        <dbReference type="Proteomes" id="UP000677244"/>
    </source>
</evidence>
<dbReference type="RefSeq" id="WP_209139996.1">
    <property type="nucleotide sequence ID" value="NZ_JAGHKO010000004.1"/>
</dbReference>
<accession>A0ABS3YVT0</accession>
<sequence length="135" mass="15234">MCKDQAIILLVDDDVDDQDLLTEEINKLEPSIQVKQFYNGMQVMEYLFSMEKEPPCLIILDYNMPVVSGLEVLEKLAHLPHLQHVPKIVWSTSNSSTYQKKCLQTGALKYIVKANDMNGLTKIASEMIAACCVVN</sequence>
<dbReference type="PANTHER" id="PTHR44520">
    <property type="entry name" value="RESPONSE REGULATOR RCP1-RELATED"/>
    <property type="match status" value="1"/>
</dbReference>
<keyword evidence="4" id="KW-1185">Reference proteome</keyword>
<dbReference type="EMBL" id="JAGHKO010000004">
    <property type="protein sequence ID" value="MBO9201939.1"/>
    <property type="molecule type" value="Genomic_DNA"/>
</dbReference>
<organism evidence="3 4">
    <name type="scientific">Niastella soli</name>
    <dbReference type="NCBI Taxonomy" id="2821487"/>
    <lineage>
        <taxon>Bacteria</taxon>
        <taxon>Pseudomonadati</taxon>
        <taxon>Bacteroidota</taxon>
        <taxon>Chitinophagia</taxon>
        <taxon>Chitinophagales</taxon>
        <taxon>Chitinophagaceae</taxon>
        <taxon>Niastella</taxon>
    </lineage>
</organism>
<keyword evidence="1" id="KW-0597">Phosphoprotein</keyword>
<evidence type="ECO:0000256" key="1">
    <source>
        <dbReference type="PROSITE-ProRule" id="PRU00169"/>
    </source>
</evidence>
<protein>
    <submittedName>
        <fullName evidence="3">Response regulator</fullName>
    </submittedName>
</protein>
<dbReference type="InterPro" id="IPR052893">
    <property type="entry name" value="TCS_response_regulator"/>
</dbReference>
<evidence type="ECO:0000313" key="3">
    <source>
        <dbReference type="EMBL" id="MBO9201939.1"/>
    </source>
</evidence>
<dbReference type="Proteomes" id="UP000677244">
    <property type="component" value="Unassembled WGS sequence"/>
</dbReference>
<reference evidence="3 4" key="1">
    <citation type="submission" date="2021-03" db="EMBL/GenBank/DDBJ databases">
        <title>Assistant Professor.</title>
        <authorList>
            <person name="Huq M.A."/>
        </authorList>
    </citation>
    <scope>NUCLEOTIDE SEQUENCE [LARGE SCALE GENOMIC DNA]</scope>
    <source>
        <strain evidence="3 4">MAH-29</strain>
    </source>
</reference>
<dbReference type="InterPro" id="IPR001789">
    <property type="entry name" value="Sig_transdc_resp-reg_receiver"/>
</dbReference>
<proteinExistence type="predicted"/>
<dbReference type="InterPro" id="IPR011006">
    <property type="entry name" value="CheY-like_superfamily"/>
</dbReference>
<dbReference type="PROSITE" id="PS50110">
    <property type="entry name" value="RESPONSE_REGULATORY"/>
    <property type="match status" value="1"/>
</dbReference>
<evidence type="ECO:0000259" key="2">
    <source>
        <dbReference type="PROSITE" id="PS50110"/>
    </source>
</evidence>